<evidence type="ECO:0000256" key="4">
    <source>
        <dbReference type="ARBA" id="ARBA00022737"/>
    </source>
</evidence>
<feature type="compositionally biased region" description="Polar residues" evidence="6">
    <location>
        <begin position="1"/>
        <end position="37"/>
    </location>
</feature>
<protein>
    <submittedName>
        <fullName evidence="7">Microtubule-associated protein 2</fullName>
    </submittedName>
</protein>
<feature type="compositionally biased region" description="Polar residues" evidence="6">
    <location>
        <begin position="92"/>
        <end position="115"/>
    </location>
</feature>
<evidence type="ECO:0000256" key="2">
    <source>
        <dbReference type="ARBA" id="ARBA00022490"/>
    </source>
</evidence>
<evidence type="ECO:0000313" key="7">
    <source>
        <dbReference type="EMBL" id="JAP47409.1"/>
    </source>
</evidence>
<comment type="subcellular location">
    <subcellularLocation>
        <location evidence="1">Cytoplasm</location>
        <location evidence="1">Cytoskeleton</location>
    </subcellularLocation>
</comment>
<keyword evidence="3" id="KW-0597">Phosphoprotein</keyword>
<evidence type="ECO:0000256" key="6">
    <source>
        <dbReference type="SAM" id="MobiDB-lite"/>
    </source>
</evidence>
<dbReference type="EMBL" id="GEEE01015816">
    <property type="protein sequence ID" value="JAP47409.1"/>
    <property type="molecule type" value="Transcribed_RNA"/>
</dbReference>
<dbReference type="GO" id="GO:0008017">
    <property type="term" value="F:microtubule binding"/>
    <property type="evidence" value="ECO:0007669"/>
    <property type="project" value="InterPro"/>
</dbReference>
<keyword evidence="5" id="KW-0206">Cytoskeleton</keyword>
<dbReference type="GO" id="GO:0005856">
    <property type="term" value="C:cytoskeleton"/>
    <property type="evidence" value="ECO:0007669"/>
    <property type="project" value="UniProtKB-SubCell"/>
</dbReference>
<keyword evidence="4" id="KW-0677">Repeat</keyword>
<evidence type="ECO:0000256" key="3">
    <source>
        <dbReference type="ARBA" id="ARBA00022553"/>
    </source>
</evidence>
<dbReference type="PANTHER" id="PTHR11501">
    <property type="entry name" value="MICROTUBULE-ASSOCIATED PROTEIN"/>
    <property type="match status" value="1"/>
</dbReference>
<feature type="region of interest" description="Disordered" evidence="6">
    <location>
        <begin position="78"/>
        <end position="132"/>
    </location>
</feature>
<evidence type="ECO:0000256" key="1">
    <source>
        <dbReference type="ARBA" id="ARBA00004245"/>
    </source>
</evidence>
<dbReference type="GO" id="GO:0000226">
    <property type="term" value="P:microtubule cytoskeleton organization"/>
    <property type="evidence" value="ECO:0007669"/>
    <property type="project" value="TreeGrafter"/>
</dbReference>
<sequence>MATSTTPAGSDSLSTKMAHLQLSSLNPVPPTQSQLSPNGDAVVVTAAASPGGSSSACSRAQPSAAPLRSGIPRYAIPYRRPDRLPCGPTASGEYSNGHTVATSSTTGPQSEASLTSPPSISPGYGGGGGGGVGRSGGSVGAYDNISDAGSVGGQGPYGLTGLRNGRLLSQRTDLRESTRASSVRARGRYDRAMSEDFLGGGCGSGGGVGDTESEHSSAFSSSGQPRRITAKVNSLANASYKPGGGNVKILDRKLDFSNAKSKCNSKANIHYKPGGGDICIMDEKLNFKEASKPKVNSLQNAKHAPRGGDVKIDTQKFDFRDTAKPKIESLKNAQHHPGGGGVQVCVCICAFAHINLHITLSLFSIPLTWRGSLMLTGFSTERKPLHLTLSQSCMAELVDRFNTEPAFLV</sequence>
<dbReference type="GO" id="GO:0043005">
    <property type="term" value="C:neuron projection"/>
    <property type="evidence" value="ECO:0007669"/>
    <property type="project" value="TreeGrafter"/>
</dbReference>
<feature type="compositionally biased region" description="Gly residues" evidence="6">
    <location>
        <begin position="200"/>
        <end position="209"/>
    </location>
</feature>
<feature type="compositionally biased region" description="Gly residues" evidence="6">
    <location>
        <begin position="123"/>
        <end position="132"/>
    </location>
</feature>
<dbReference type="PANTHER" id="PTHR11501:SF18">
    <property type="entry name" value="MICROTUBULE-ASSOCIATED PROTEIN"/>
    <property type="match status" value="1"/>
</dbReference>
<dbReference type="InterPro" id="IPR001084">
    <property type="entry name" value="MAP_tubulin-bd_rpt"/>
</dbReference>
<gene>
    <name evidence="7" type="primary">MTAP2</name>
    <name evidence="7" type="ORF">TR114015</name>
</gene>
<feature type="compositionally biased region" description="Low complexity" evidence="6">
    <location>
        <begin position="46"/>
        <end position="60"/>
    </location>
</feature>
<organism evidence="7">
    <name type="scientific">Schistocephalus solidus</name>
    <name type="common">Tapeworm</name>
    <dbReference type="NCBI Taxonomy" id="70667"/>
    <lineage>
        <taxon>Eukaryota</taxon>
        <taxon>Metazoa</taxon>
        <taxon>Spiralia</taxon>
        <taxon>Lophotrochozoa</taxon>
        <taxon>Platyhelminthes</taxon>
        <taxon>Cestoda</taxon>
        <taxon>Eucestoda</taxon>
        <taxon>Diphyllobothriidea</taxon>
        <taxon>Diphyllobothriidae</taxon>
        <taxon>Schistocephalus</taxon>
    </lineage>
</organism>
<dbReference type="PROSITE" id="PS51491">
    <property type="entry name" value="TAU_MAP_2"/>
    <property type="match status" value="2"/>
</dbReference>
<dbReference type="EMBL" id="GEEE01015054">
    <property type="protein sequence ID" value="JAP48171.1"/>
    <property type="molecule type" value="Transcribed_RNA"/>
</dbReference>
<feature type="region of interest" description="Disordered" evidence="6">
    <location>
        <begin position="1"/>
        <end position="65"/>
    </location>
</feature>
<feature type="region of interest" description="Disordered" evidence="6">
    <location>
        <begin position="200"/>
        <end position="226"/>
    </location>
</feature>
<dbReference type="Pfam" id="PF00418">
    <property type="entry name" value="Tubulin-binding"/>
    <property type="match status" value="2"/>
</dbReference>
<keyword evidence="2" id="KW-0963">Cytoplasm</keyword>
<reference evidence="7" key="1">
    <citation type="submission" date="2016-01" db="EMBL/GenBank/DDBJ databases">
        <title>Reference transcriptome for the parasite Schistocephalus solidus: insights into the molecular evolution of parasitism.</title>
        <authorList>
            <person name="Hebert F.O."/>
            <person name="Grambauer S."/>
            <person name="Barber I."/>
            <person name="Landry C.R."/>
            <person name="Aubin-Horth N."/>
        </authorList>
    </citation>
    <scope>NUCLEOTIDE SEQUENCE</scope>
</reference>
<evidence type="ECO:0000256" key="5">
    <source>
        <dbReference type="ARBA" id="ARBA00023212"/>
    </source>
</evidence>
<dbReference type="AlphaFoldDB" id="A0A0X3P6B5"/>
<dbReference type="GO" id="GO:0031175">
    <property type="term" value="P:neuron projection development"/>
    <property type="evidence" value="ECO:0007669"/>
    <property type="project" value="TreeGrafter"/>
</dbReference>
<name>A0A0X3P6B5_SCHSO</name>
<accession>A0A0X3P6B5</accession>
<proteinExistence type="predicted"/>
<dbReference type="InterPro" id="IPR027324">
    <property type="entry name" value="MAP2/MAP4/Tau"/>
</dbReference>